<dbReference type="GO" id="GO:0006357">
    <property type="term" value="P:regulation of transcription by RNA polymerase II"/>
    <property type="evidence" value="ECO:0007669"/>
    <property type="project" value="InterPro"/>
</dbReference>
<evidence type="ECO:0008006" key="9">
    <source>
        <dbReference type="Google" id="ProtNLM"/>
    </source>
</evidence>
<dbReference type="Pfam" id="PF06179">
    <property type="entry name" value="Med22"/>
    <property type="match status" value="1"/>
</dbReference>
<evidence type="ECO:0000313" key="7">
    <source>
        <dbReference type="EMBL" id="QSZ37716.1"/>
    </source>
</evidence>
<organism evidence="7 8">
    <name type="scientific">Monilinia vaccinii-corymbosi</name>
    <dbReference type="NCBI Taxonomy" id="61207"/>
    <lineage>
        <taxon>Eukaryota</taxon>
        <taxon>Fungi</taxon>
        <taxon>Dikarya</taxon>
        <taxon>Ascomycota</taxon>
        <taxon>Pezizomycotina</taxon>
        <taxon>Leotiomycetes</taxon>
        <taxon>Helotiales</taxon>
        <taxon>Sclerotiniaceae</taxon>
        <taxon>Monilinia</taxon>
    </lineage>
</organism>
<dbReference type="InterPro" id="IPR009332">
    <property type="entry name" value="Med22"/>
</dbReference>
<gene>
    <name evidence="7" type="ORF">DSL72_008815</name>
</gene>
<dbReference type="PANTHER" id="PTHR12434">
    <property type="entry name" value="MEDIATOR OF RNA POLYMERASE II TRANSCRIPTION SUBUNIT 22"/>
    <property type="match status" value="1"/>
</dbReference>
<dbReference type="PANTHER" id="PTHR12434:SF6">
    <property type="entry name" value="MEDIATOR OF RNA POLYMERASE II TRANSCRIPTION SUBUNIT 22"/>
    <property type="match status" value="1"/>
</dbReference>
<evidence type="ECO:0000256" key="2">
    <source>
        <dbReference type="ARBA" id="ARBA00005942"/>
    </source>
</evidence>
<dbReference type="OrthoDB" id="203279at2759"/>
<evidence type="ECO:0000256" key="3">
    <source>
        <dbReference type="ARBA" id="ARBA00023015"/>
    </source>
</evidence>
<proteinExistence type="inferred from homology"/>
<keyword evidence="8" id="KW-1185">Reference proteome</keyword>
<dbReference type="GO" id="GO:0003712">
    <property type="term" value="F:transcription coregulator activity"/>
    <property type="evidence" value="ECO:0007669"/>
    <property type="project" value="InterPro"/>
</dbReference>
<comment type="similarity">
    <text evidence="2">Belongs to the Mediator complex subunit 22 family.</text>
</comment>
<feature type="region of interest" description="Disordered" evidence="6">
    <location>
        <begin position="59"/>
        <end position="108"/>
    </location>
</feature>
<sequence>MSNPNLLGAPGRGSMVRRGSNESIVTNKSTISNASDISIGLGSASMSVADTLQGLIPSQPPLESIIQNPKGPSISENESLPHSAESAPKTRPLNPHPPELARGAESSHSSLYRSTTVVAPAAVAIAKNSNADEYIDRQQRAIAALLTRFKNLVLLAALPTGDAFTKETAAAEGLRMEVESNALTSAAEDLLKLTRELKELWTFGPLRELGEGEGDGEMEADSLKVAELIEKQLEKRHEQEKNI</sequence>
<evidence type="ECO:0000313" key="8">
    <source>
        <dbReference type="Proteomes" id="UP000672032"/>
    </source>
</evidence>
<keyword evidence="3" id="KW-0805">Transcription regulation</keyword>
<evidence type="ECO:0000256" key="4">
    <source>
        <dbReference type="ARBA" id="ARBA00023163"/>
    </source>
</evidence>
<comment type="subcellular location">
    <subcellularLocation>
        <location evidence="1">Nucleus</location>
    </subcellularLocation>
</comment>
<reference evidence="7" key="1">
    <citation type="submission" date="2020-10" db="EMBL/GenBank/DDBJ databases">
        <title>Genome Sequence of Monilinia vaccinii-corymbosi Sheds Light on Mummy Berry Disease Infection of Blueberry and Mating Type.</title>
        <authorList>
            <person name="Yow A.G."/>
            <person name="Zhang Y."/>
            <person name="Bansal K."/>
            <person name="Eacker S.M."/>
            <person name="Sullivan S."/>
            <person name="Liachko I."/>
            <person name="Cubeta M.A."/>
            <person name="Rollins J.A."/>
            <person name="Ashrafi H."/>
        </authorList>
    </citation>
    <scope>NUCLEOTIDE SEQUENCE</scope>
    <source>
        <strain evidence="7">RL-1</strain>
    </source>
</reference>
<keyword evidence="5" id="KW-0539">Nucleus</keyword>
<protein>
    <recommendedName>
        <fullName evidence="9">Mediator of RNA polymerase II transcription subunit 22</fullName>
    </recommendedName>
</protein>
<keyword evidence="4" id="KW-0804">Transcription</keyword>
<accession>A0A8A3PSI8</accession>
<evidence type="ECO:0000256" key="6">
    <source>
        <dbReference type="SAM" id="MobiDB-lite"/>
    </source>
</evidence>
<dbReference type="GO" id="GO:0016592">
    <property type="term" value="C:mediator complex"/>
    <property type="evidence" value="ECO:0007669"/>
    <property type="project" value="InterPro"/>
</dbReference>
<name>A0A8A3PSI8_9HELO</name>
<dbReference type="Proteomes" id="UP000672032">
    <property type="component" value="Chromosome 9"/>
</dbReference>
<evidence type="ECO:0000256" key="1">
    <source>
        <dbReference type="ARBA" id="ARBA00004123"/>
    </source>
</evidence>
<evidence type="ECO:0000256" key="5">
    <source>
        <dbReference type="ARBA" id="ARBA00023242"/>
    </source>
</evidence>
<dbReference type="AlphaFoldDB" id="A0A8A3PSI8"/>
<dbReference type="EMBL" id="CP063413">
    <property type="protein sequence ID" value="QSZ37716.1"/>
    <property type="molecule type" value="Genomic_DNA"/>
</dbReference>